<evidence type="ECO:0000313" key="15">
    <source>
        <dbReference type="Proteomes" id="UP000290572"/>
    </source>
</evidence>
<dbReference type="SUPFAM" id="SSF53098">
    <property type="entry name" value="Ribonuclease H-like"/>
    <property type="match status" value="1"/>
</dbReference>
<keyword evidence="7" id="KW-0406">Ion transport</keyword>
<protein>
    <submittedName>
        <fullName evidence="14">P2X purinoceptor 4</fullName>
    </submittedName>
</protein>
<keyword evidence="3" id="KW-0813">Transport</keyword>
<dbReference type="InterPro" id="IPR012337">
    <property type="entry name" value="RNaseH-like_sf"/>
</dbReference>
<proteinExistence type="inferred from homology"/>
<dbReference type="FunFam" id="2.60.490.10:FF:000001">
    <property type="entry name" value="P2X purinoceptor"/>
    <property type="match status" value="1"/>
</dbReference>
<comment type="caution">
    <text evidence="14">The sequence shown here is derived from an EMBL/GenBank/DDBJ whole genome shotgun (WGS) entry which is preliminary data.</text>
</comment>
<dbReference type="NCBIfam" id="TIGR00863">
    <property type="entry name" value="P2X"/>
    <property type="match status" value="1"/>
</dbReference>
<dbReference type="GO" id="GO:0098794">
    <property type="term" value="C:postsynapse"/>
    <property type="evidence" value="ECO:0007669"/>
    <property type="project" value="GOC"/>
</dbReference>
<keyword evidence="9" id="KW-1015">Disulfide bond</keyword>
<evidence type="ECO:0000256" key="3">
    <source>
        <dbReference type="ARBA" id="ARBA00022448"/>
    </source>
</evidence>
<keyword evidence="5" id="KW-0812">Transmembrane</keyword>
<dbReference type="GO" id="GO:0005886">
    <property type="term" value="C:plasma membrane"/>
    <property type="evidence" value="ECO:0007669"/>
    <property type="project" value="UniProtKB-SubCell"/>
</dbReference>
<evidence type="ECO:0000256" key="7">
    <source>
        <dbReference type="ARBA" id="ARBA00023065"/>
    </source>
</evidence>
<keyword evidence="4" id="KW-1003">Cell membrane</keyword>
<sequence length="980" mass="111062">MSLRGCYDCVSSCCFEYSTSKILVIRNKKAGVLNRFTQALVIAYVIGYVCVFKKGYQDTDTVLSSVTTKLKGIALTNTTELGEWIWDVADYVIPPQEYGSFFVLTNMIITPNQTQSKCAENPTSESKCTANKHCQRGFSDTRGNGIRTGRCVNYNKTVKTCEVLSWCPLEKIVDPPNPPLLAAAENFTVFIKNNICYPKFNFNKRNILPDINSSYLALCVFSRKTDPDCPIFRLKDIVREADEDFQTMAVHGGVMGVHIQWDCNLDMPHSWCVPQYTFRRLHNKNPQNNISQGYNFRFAKYYKNSDGTEIRTLIKGYGIRFDVMVFGQAGFSKPLFAEVALNLLLNRALLSPYMVHMLDWFEEEDRFILVLEYACPPEYFVDFEYEAEPATVWSLGIMMYRTRKLSGTARGTAKWVTSVGNETCQIQCPDCSGKGRTGHYGLINRYRPAAVTPPVLLYVDSDCCVEKGQSKIQRRHETHLEEYCQLTSTACKRPSEGGTGFKAKQLKLLEAKQVSQKTVDRAILRFIVQGLQSFFLVETPSFQDLIVELQLISAVMSRTTVRGKIDSATSKMKERLKNEMKKVPYIATTTDCWTARRRSFIGVTAHWLDPCSFERRSAALACRQLRGSHTFDALAAVLTDIHAEYEISLKVVRTTTDNGSNFVKTFRVFGQQDENNNEELVAEDTIEEELGEDCDASDSEEEVEFMDVEAILEEDDGLQYQLPKHHRCACHLLNLVSTVDVDRANKTEAYKKLSRSAFSKCQALWNKASRSPQNAELVEEHCKLHLVQPNSTRWNSSFMAVERVVRIIRDQGEGSVRTVCAALNVPMYSPADIAFLGEYVITMSPVAKSLNILQGEVNIQMGWLLPTITTLTTKLKKSRPSLRFCKPLVDALLEGLRKRFESMMSEPDLIAAAILIPRFKTSWISNDTVLQLGLSYIKEHLPEHDEGLRSPDTTSTSSDEDDFFSNVKQTHSHEIRRFCT</sequence>
<accession>A0A498LF92</accession>
<gene>
    <name evidence="14" type="ORF">ROHU_013127</name>
</gene>
<evidence type="ECO:0000256" key="6">
    <source>
        <dbReference type="ARBA" id="ARBA00022989"/>
    </source>
</evidence>
<evidence type="ECO:0000256" key="9">
    <source>
        <dbReference type="ARBA" id="ARBA00023157"/>
    </source>
</evidence>
<dbReference type="GO" id="GO:0033198">
    <property type="term" value="P:response to ATP"/>
    <property type="evidence" value="ECO:0007669"/>
    <property type="project" value="InterPro"/>
</dbReference>
<keyword evidence="12" id="KW-0407">Ion channel</keyword>
<dbReference type="Pfam" id="PF00864">
    <property type="entry name" value="P2X_receptor"/>
    <property type="match status" value="1"/>
</dbReference>
<reference evidence="14 15" key="1">
    <citation type="submission" date="2018-03" db="EMBL/GenBank/DDBJ databases">
        <title>Draft genome sequence of Rohu Carp (Labeo rohita).</title>
        <authorList>
            <person name="Das P."/>
            <person name="Kushwaha B."/>
            <person name="Joshi C.G."/>
            <person name="Kumar D."/>
            <person name="Nagpure N.S."/>
            <person name="Sahoo L."/>
            <person name="Das S.P."/>
            <person name="Bit A."/>
            <person name="Patnaik S."/>
            <person name="Meher P.K."/>
            <person name="Jayasankar P."/>
            <person name="Koringa P.G."/>
            <person name="Patel N.V."/>
            <person name="Hinsu A.T."/>
            <person name="Kumar R."/>
            <person name="Pandey M."/>
            <person name="Agarwal S."/>
            <person name="Srivastava S."/>
            <person name="Singh M."/>
            <person name="Iquebal M.A."/>
            <person name="Jaiswal S."/>
            <person name="Angadi U.B."/>
            <person name="Kumar N."/>
            <person name="Raza M."/>
            <person name="Shah T.M."/>
            <person name="Rai A."/>
            <person name="Jena J.K."/>
        </authorList>
    </citation>
    <scope>NUCLEOTIDE SEQUENCE [LARGE SCALE GENOMIC DNA]</scope>
    <source>
        <strain evidence="14">DASCIFA01</strain>
        <tissue evidence="14">Testis</tissue>
    </source>
</reference>
<keyword evidence="15" id="KW-1185">Reference proteome</keyword>
<dbReference type="InterPro" id="IPR053792">
    <property type="entry name" value="P2X_RECEPTOR_CS"/>
</dbReference>
<dbReference type="PRINTS" id="PR01307">
    <property type="entry name" value="P2XRECEPTOR"/>
</dbReference>
<keyword evidence="8" id="KW-0472">Membrane</keyword>
<dbReference type="AlphaFoldDB" id="A0A498LF92"/>
<dbReference type="Gene3D" id="1.10.287.940">
    <property type="entry name" value="atp-gated p2x4 ion channel"/>
    <property type="match status" value="1"/>
</dbReference>
<organism evidence="14 15">
    <name type="scientific">Labeo rohita</name>
    <name type="common">Indian major carp</name>
    <name type="synonym">Cyprinus rohita</name>
    <dbReference type="NCBI Taxonomy" id="84645"/>
    <lineage>
        <taxon>Eukaryota</taxon>
        <taxon>Metazoa</taxon>
        <taxon>Chordata</taxon>
        <taxon>Craniata</taxon>
        <taxon>Vertebrata</taxon>
        <taxon>Euteleostomi</taxon>
        <taxon>Actinopterygii</taxon>
        <taxon>Neopterygii</taxon>
        <taxon>Teleostei</taxon>
        <taxon>Ostariophysi</taxon>
        <taxon>Cypriniformes</taxon>
        <taxon>Cyprinidae</taxon>
        <taxon>Labeoninae</taxon>
        <taxon>Labeonini</taxon>
        <taxon>Labeo</taxon>
    </lineage>
</organism>
<comment type="subcellular location">
    <subcellularLocation>
        <location evidence="1">Cell membrane</location>
        <topology evidence="1">Multi-pass membrane protein</topology>
    </subcellularLocation>
</comment>
<comment type="catalytic activity">
    <reaction evidence="13">
        <text>Ca(2+)(in) = Ca(2+)(out)</text>
        <dbReference type="Rhea" id="RHEA:29671"/>
        <dbReference type="ChEBI" id="CHEBI:29108"/>
    </reaction>
</comment>
<dbReference type="PANTHER" id="PTHR10125">
    <property type="entry name" value="P2X PURINOCEPTOR"/>
    <property type="match status" value="1"/>
</dbReference>
<dbReference type="Gene3D" id="2.60.490.10">
    <property type="entry name" value="atp-gated p2x4 ion channel domain"/>
    <property type="match status" value="1"/>
</dbReference>
<dbReference type="PANTHER" id="PTHR10125:SF18">
    <property type="entry name" value="P2X PURINOCEPTOR 4"/>
    <property type="match status" value="1"/>
</dbReference>
<dbReference type="Proteomes" id="UP000290572">
    <property type="component" value="Unassembled WGS sequence"/>
</dbReference>
<dbReference type="GO" id="GO:0004931">
    <property type="term" value="F:extracellularly ATP-gated monoatomic cation channel activity"/>
    <property type="evidence" value="ECO:0007669"/>
    <property type="project" value="InterPro"/>
</dbReference>
<evidence type="ECO:0000256" key="12">
    <source>
        <dbReference type="ARBA" id="ARBA00023303"/>
    </source>
</evidence>
<keyword evidence="10" id="KW-0325">Glycoprotein</keyword>
<evidence type="ECO:0000256" key="5">
    <source>
        <dbReference type="ARBA" id="ARBA00022692"/>
    </source>
</evidence>
<keyword evidence="11" id="KW-1071">Ligand-gated ion channel</keyword>
<dbReference type="EMBL" id="QBIY01013464">
    <property type="protein sequence ID" value="RXN04045.1"/>
    <property type="molecule type" value="Genomic_DNA"/>
</dbReference>
<evidence type="ECO:0000256" key="8">
    <source>
        <dbReference type="ARBA" id="ARBA00023136"/>
    </source>
</evidence>
<evidence type="ECO:0000256" key="2">
    <source>
        <dbReference type="ARBA" id="ARBA00009848"/>
    </source>
</evidence>
<keyword evidence="6" id="KW-1133">Transmembrane helix</keyword>
<dbReference type="PROSITE" id="PS01212">
    <property type="entry name" value="P2X_RECEPTOR"/>
    <property type="match status" value="1"/>
</dbReference>
<evidence type="ECO:0000256" key="13">
    <source>
        <dbReference type="ARBA" id="ARBA00036634"/>
    </source>
</evidence>
<comment type="similarity">
    <text evidence="2">Belongs to the P2X receptor family.</text>
</comment>
<dbReference type="InterPro" id="IPR059116">
    <property type="entry name" value="P2X_receptor"/>
</dbReference>
<evidence type="ECO:0000256" key="10">
    <source>
        <dbReference type="ARBA" id="ARBA00023180"/>
    </source>
</evidence>
<evidence type="ECO:0000256" key="4">
    <source>
        <dbReference type="ARBA" id="ARBA00022475"/>
    </source>
</evidence>
<evidence type="ECO:0000256" key="1">
    <source>
        <dbReference type="ARBA" id="ARBA00004651"/>
    </source>
</evidence>
<evidence type="ECO:0000313" key="14">
    <source>
        <dbReference type="EMBL" id="RXN04045.1"/>
    </source>
</evidence>
<dbReference type="InterPro" id="IPR027309">
    <property type="entry name" value="P2X_extracellular_dom_sf"/>
</dbReference>
<evidence type="ECO:0000256" key="11">
    <source>
        <dbReference type="ARBA" id="ARBA00023286"/>
    </source>
</evidence>
<dbReference type="InterPro" id="IPR001429">
    <property type="entry name" value="P2X_purnocptor"/>
</dbReference>
<dbReference type="GO" id="GO:0070588">
    <property type="term" value="P:calcium ion transmembrane transport"/>
    <property type="evidence" value="ECO:0007669"/>
    <property type="project" value="TreeGrafter"/>
</dbReference>
<dbReference type="GO" id="GO:0001614">
    <property type="term" value="F:purinergic nucleotide receptor activity"/>
    <property type="evidence" value="ECO:0007669"/>
    <property type="project" value="InterPro"/>
</dbReference>
<name>A0A498LF92_LABRO</name>